<dbReference type="PROSITE" id="PS50922">
    <property type="entry name" value="TLC"/>
    <property type="match status" value="1"/>
</dbReference>
<evidence type="ECO:0000256" key="6">
    <source>
        <dbReference type="SAM" id="Phobius"/>
    </source>
</evidence>
<protein>
    <submittedName>
        <fullName evidence="8">Predicted protein</fullName>
    </submittedName>
</protein>
<comment type="subcellular location">
    <subcellularLocation>
        <location evidence="1">Membrane</location>
        <topology evidence="1">Multi-pass membrane protein</topology>
    </subcellularLocation>
</comment>
<dbReference type="Pfam" id="PF03798">
    <property type="entry name" value="TRAM_LAG1_CLN8"/>
    <property type="match status" value="1"/>
</dbReference>
<feature type="domain" description="TLC" evidence="7">
    <location>
        <begin position="90"/>
        <end position="298"/>
    </location>
</feature>
<dbReference type="OrthoDB" id="537032at2759"/>
<accession>C1MKI2</accession>
<dbReference type="AlphaFoldDB" id="C1MKI2"/>
<proteinExistence type="predicted"/>
<dbReference type="GO" id="GO:0046513">
    <property type="term" value="P:ceramide biosynthetic process"/>
    <property type="evidence" value="ECO:0007669"/>
    <property type="project" value="InterPro"/>
</dbReference>
<feature type="transmembrane region" description="Helical" evidence="6">
    <location>
        <begin position="230"/>
        <end position="252"/>
    </location>
</feature>
<gene>
    <name evidence="8" type="ORF">MICPUCDRAFT_49432</name>
</gene>
<evidence type="ECO:0000256" key="3">
    <source>
        <dbReference type="ARBA" id="ARBA00022989"/>
    </source>
</evidence>
<feature type="transmembrane region" description="Helical" evidence="6">
    <location>
        <begin position="87"/>
        <end position="108"/>
    </location>
</feature>
<feature type="transmembrane region" description="Helical" evidence="6">
    <location>
        <begin position="273"/>
        <end position="294"/>
    </location>
</feature>
<keyword evidence="2 5" id="KW-0812">Transmembrane</keyword>
<evidence type="ECO:0000256" key="1">
    <source>
        <dbReference type="ARBA" id="ARBA00004141"/>
    </source>
</evidence>
<dbReference type="Proteomes" id="UP000001876">
    <property type="component" value="Unassembled WGS sequence"/>
</dbReference>
<dbReference type="GeneID" id="9681954"/>
<keyword evidence="9" id="KW-1185">Reference proteome</keyword>
<evidence type="ECO:0000256" key="5">
    <source>
        <dbReference type="PROSITE-ProRule" id="PRU00205"/>
    </source>
</evidence>
<dbReference type="OMA" id="ESMWKFA"/>
<dbReference type="PANTHER" id="PTHR12560:SF0">
    <property type="entry name" value="LD18904P"/>
    <property type="match status" value="1"/>
</dbReference>
<dbReference type="KEGG" id="mpp:MICPUCDRAFT_49432"/>
<dbReference type="GO" id="GO:0050291">
    <property type="term" value="F:sphingosine N-acyltransferase activity"/>
    <property type="evidence" value="ECO:0007669"/>
    <property type="project" value="InterPro"/>
</dbReference>
<dbReference type="PANTHER" id="PTHR12560">
    <property type="entry name" value="LONGEVITY ASSURANCE FACTOR 1 LAG1"/>
    <property type="match status" value="1"/>
</dbReference>
<dbReference type="GO" id="GO:0005789">
    <property type="term" value="C:endoplasmic reticulum membrane"/>
    <property type="evidence" value="ECO:0007669"/>
    <property type="project" value="UniProtKB-SubCell"/>
</dbReference>
<evidence type="ECO:0000256" key="2">
    <source>
        <dbReference type="ARBA" id="ARBA00022692"/>
    </source>
</evidence>
<dbReference type="EMBL" id="GG663736">
    <property type="protein sequence ID" value="EEH59766.1"/>
    <property type="molecule type" value="Genomic_DNA"/>
</dbReference>
<dbReference type="RefSeq" id="XP_003056390.1">
    <property type="nucleotide sequence ID" value="XM_003056344.1"/>
</dbReference>
<dbReference type="eggNOG" id="KOG1607">
    <property type="taxonomic scope" value="Eukaryota"/>
</dbReference>
<evidence type="ECO:0000313" key="8">
    <source>
        <dbReference type="EMBL" id="EEH59766.1"/>
    </source>
</evidence>
<reference evidence="8 9" key="1">
    <citation type="journal article" date="2009" name="Science">
        <title>Green evolution and dynamic adaptations revealed by genomes of the marine picoeukaryotes Micromonas.</title>
        <authorList>
            <person name="Worden A.Z."/>
            <person name="Lee J.H."/>
            <person name="Mock T."/>
            <person name="Rouze P."/>
            <person name="Simmons M.P."/>
            <person name="Aerts A.L."/>
            <person name="Allen A.E."/>
            <person name="Cuvelier M.L."/>
            <person name="Derelle E."/>
            <person name="Everett M.V."/>
            <person name="Foulon E."/>
            <person name="Grimwood J."/>
            <person name="Gundlach H."/>
            <person name="Henrissat B."/>
            <person name="Napoli C."/>
            <person name="McDonald S.M."/>
            <person name="Parker M.S."/>
            <person name="Rombauts S."/>
            <person name="Salamov A."/>
            <person name="Von Dassow P."/>
            <person name="Badger J.H."/>
            <person name="Coutinho P.M."/>
            <person name="Demir E."/>
            <person name="Dubchak I."/>
            <person name="Gentemann C."/>
            <person name="Eikrem W."/>
            <person name="Gready J.E."/>
            <person name="John U."/>
            <person name="Lanier W."/>
            <person name="Lindquist E.A."/>
            <person name="Lucas S."/>
            <person name="Mayer K.F."/>
            <person name="Moreau H."/>
            <person name="Not F."/>
            <person name="Otillar R."/>
            <person name="Panaud O."/>
            <person name="Pangilinan J."/>
            <person name="Paulsen I."/>
            <person name="Piegu B."/>
            <person name="Poliakov A."/>
            <person name="Robbens S."/>
            <person name="Schmutz J."/>
            <person name="Toulza E."/>
            <person name="Wyss T."/>
            <person name="Zelensky A."/>
            <person name="Zhou K."/>
            <person name="Armbrust E.V."/>
            <person name="Bhattacharya D."/>
            <person name="Goodenough U.W."/>
            <person name="Van de Peer Y."/>
            <person name="Grigoriev I.V."/>
        </authorList>
    </citation>
    <scope>NUCLEOTIDE SEQUENCE [LARGE SCALE GENOMIC DNA]</scope>
    <source>
        <strain evidence="8 9">CCMP1545</strain>
    </source>
</reference>
<keyword evidence="4 5" id="KW-0472">Membrane</keyword>
<organism evidence="9">
    <name type="scientific">Micromonas pusilla (strain CCMP1545)</name>
    <name type="common">Picoplanktonic green alga</name>
    <dbReference type="NCBI Taxonomy" id="564608"/>
    <lineage>
        <taxon>Eukaryota</taxon>
        <taxon>Viridiplantae</taxon>
        <taxon>Chlorophyta</taxon>
        <taxon>Mamiellophyceae</taxon>
        <taxon>Mamiellales</taxon>
        <taxon>Mamiellaceae</taxon>
        <taxon>Micromonas</taxon>
    </lineage>
</organism>
<sequence length="321" mass="37145">MHKIAGWSTVTAETKWIISAFFHQLRGTVSKAKLRPPIIEGHTDVLVFLLLSFILFLFNWALRIFFVEPVAAQLLGKWSTRAKVQKFAQSSLEMFFYLTFSSFGAIIVPRQDWFWTPSLWFKEFHSGKMIYISDALKAYYVLYAARYGQGLVSLLVEHKRKDFREMALHHFVTVWLIGLSYTYGWTRVGAVVMVLLDPADVPLHIAKQFKYVGDVRGGARKKSCQAAADFFFMVFMFLFAIMRLGLYPYVVWTAHRESAPYWKQQIGGRTCIILLYVLLALQIYWFTLVLRVAIKVITCGSAEDVRSDDDEDDSSEHKKRK</sequence>
<dbReference type="STRING" id="564608.C1MKI2"/>
<dbReference type="InterPro" id="IPR006634">
    <property type="entry name" value="TLC-dom"/>
</dbReference>
<dbReference type="InterPro" id="IPR016439">
    <property type="entry name" value="Lag1/Lac1-like"/>
</dbReference>
<evidence type="ECO:0000259" key="7">
    <source>
        <dbReference type="PROSITE" id="PS50922"/>
    </source>
</evidence>
<feature type="transmembrane region" description="Helical" evidence="6">
    <location>
        <begin position="45"/>
        <end position="66"/>
    </location>
</feature>
<feature type="transmembrane region" description="Helical" evidence="6">
    <location>
        <begin position="168"/>
        <end position="186"/>
    </location>
</feature>
<name>C1MKI2_MICPC</name>
<keyword evidence="3 6" id="KW-1133">Transmembrane helix</keyword>
<evidence type="ECO:0000313" key="9">
    <source>
        <dbReference type="Proteomes" id="UP000001876"/>
    </source>
</evidence>
<evidence type="ECO:0000256" key="4">
    <source>
        <dbReference type="ARBA" id="ARBA00023136"/>
    </source>
</evidence>
<dbReference type="PIRSF" id="PIRSF005225">
    <property type="entry name" value="LAG1_LAC1"/>
    <property type="match status" value="1"/>
</dbReference>
<dbReference type="SMART" id="SM00724">
    <property type="entry name" value="TLC"/>
    <property type="match status" value="1"/>
</dbReference>